<dbReference type="InterPro" id="IPR017441">
    <property type="entry name" value="Protein_kinase_ATP_BS"/>
</dbReference>
<dbReference type="Gene3D" id="2.130.10.10">
    <property type="entry name" value="YVTN repeat-like/Quinoprotein amine dehydrogenase"/>
    <property type="match status" value="2"/>
</dbReference>
<dbReference type="SUPFAM" id="SSF52058">
    <property type="entry name" value="L domain-like"/>
    <property type="match status" value="1"/>
</dbReference>
<dbReference type="KEGG" id="dfa:DFA_08323"/>
<feature type="compositionally biased region" description="Low complexity" evidence="14">
    <location>
        <begin position="1877"/>
        <end position="1892"/>
    </location>
</feature>
<dbReference type="PROSITE" id="PS50011">
    <property type="entry name" value="PROTEIN_KINASE_DOM"/>
    <property type="match status" value="1"/>
</dbReference>
<feature type="region of interest" description="Disordered" evidence="14">
    <location>
        <begin position="550"/>
        <end position="574"/>
    </location>
</feature>
<dbReference type="InterPro" id="IPR008271">
    <property type="entry name" value="Ser/Thr_kinase_AS"/>
</dbReference>
<dbReference type="Gene3D" id="3.30.70.1390">
    <property type="entry name" value="ROC domain from the Parkinson's disease-associated leucine-rich repeat kinase 2"/>
    <property type="match status" value="1"/>
</dbReference>
<protein>
    <recommendedName>
        <fullName evidence="2">non-specific serine/threonine protein kinase</fullName>
        <ecNumber evidence="2">2.7.11.1</ecNumber>
    </recommendedName>
</protein>
<dbReference type="Gene3D" id="2.30.29.30">
    <property type="entry name" value="Pleckstrin-homology domain (PH domain)/Phosphotyrosine-binding domain (PTB)"/>
    <property type="match status" value="1"/>
</dbReference>
<evidence type="ECO:0000256" key="12">
    <source>
        <dbReference type="ARBA" id="ARBA00048679"/>
    </source>
</evidence>
<keyword evidence="3" id="KW-0723">Serine/threonine-protein kinase</keyword>
<dbReference type="GO" id="GO:0005525">
    <property type="term" value="F:GTP binding"/>
    <property type="evidence" value="ECO:0007669"/>
    <property type="project" value="UniProtKB-KW"/>
</dbReference>
<feature type="region of interest" description="Disordered" evidence="14">
    <location>
        <begin position="1513"/>
        <end position="1543"/>
    </location>
</feature>
<feature type="region of interest" description="Disordered" evidence="14">
    <location>
        <begin position="1927"/>
        <end position="1952"/>
    </location>
</feature>
<dbReference type="Pfam" id="PF08477">
    <property type="entry name" value="Roc"/>
    <property type="match status" value="1"/>
</dbReference>
<dbReference type="InterPro" id="IPR015943">
    <property type="entry name" value="WD40/YVTN_repeat-like_dom_sf"/>
</dbReference>
<dbReference type="InterPro" id="IPR011009">
    <property type="entry name" value="Kinase-like_dom_sf"/>
</dbReference>
<evidence type="ECO:0000313" key="19">
    <source>
        <dbReference type="Proteomes" id="UP000007797"/>
    </source>
</evidence>
<comment type="catalytic activity">
    <reaction evidence="12">
        <text>L-seryl-[protein] + ATP = O-phospho-L-seryl-[protein] + ADP + H(+)</text>
        <dbReference type="Rhea" id="RHEA:17989"/>
        <dbReference type="Rhea" id="RHEA-COMP:9863"/>
        <dbReference type="Rhea" id="RHEA-COMP:11604"/>
        <dbReference type="ChEBI" id="CHEBI:15378"/>
        <dbReference type="ChEBI" id="CHEBI:29999"/>
        <dbReference type="ChEBI" id="CHEBI:30616"/>
        <dbReference type="ChEBI" id="CHEBI:83421"/>
        <dbReference type="ChEBI" id="CHEBI:456216"/>
        <dbReference type="EC" id="2.7.11.1"/>
    </reaction>
</comment>
<dbReference type="InterPro" id="IPR027417">
    <property type="entry name" value="P-loop_NTPase"/>
</dbReference>
<dbReference type="Gene3D" id="3.80.10.10">
    <property type="entry name" value="Ribonuclease Inhibitor"/>
    <property type="match status" value="2"/>
</dbReference>
<dbReference type="Pfam" id="PF16095">
    <property type="entry name" value="COR-A"/>
    <property type="match status" value="1"/>
</dbReference>
<feature type="compositionally biased region" description="Low complexity" evidence="14">
    <location>
        <begin position="883"/>
        <end position="902"/>
    </location>
</feature>
<feature type="region of interest" description="Disordered" evidence="14">
    <location>
        <begin position="1595"/>
        <end position="1628"/>
    </location>
</feature>
<dbReference type="InterPro" id="IPR011993">
    <property type="entry name" value="PH-like_dom_sf"/>
</dbReference>
<evidence type="ECO:0000256" key="5">
    <source>
        <dbReference type="ARBA" id="ARBA00022679"/>
    </source>
</evidence>
<dbReference type="Gene3D" id="1.10.510.10">
    <property type="entry name" value="Transferase(Phosphotransferase) domain 1"/>
    <property type="match status" value="1"/>
</dbReference>
<evidence type="ECO:0000256" key="6">
    <source>
        <dbReference type="ARBA" id="ARBA00022737"/>
    </source>
</evidence>
<dbReference type="PANTHER" id="PTHR44329">
    <property type="entry name" value="SERINE/THREONINE-PROTEIN KINASE TNNI3K-RELATED"/>
    <property type="match status" value="1"/>
</dbReference>
<feature type="region of interest" description="Disordered" evidence="14">
    <location>
        <begin position="1877"/>
        <end position="1909"/>
    </location>
</feature>
<evidence type="ECO:0000259" key="17">
    <source>
        <dbReference type="PROSITE" id="PS51424"/>
    </source>
</evidence>
<evidence type="ECO:0000256" key="7">
    <source>
        <dbReference type="ARBA" id="ARBA00022741"/>
    </source>
</evidence>
<dbReference type="OMA" id="ERIYQCW"/>
<dbReference type="OrthoDB" id="16598at2759"/>
<dbReference type="SUPFAM" id="SSF52540">
    <property type="entry name" value="P-loop containing nucleoside triphosphate hydrolases"/>
    <property type="match status" value="1"/>
</dbReference>
<evidence type="ECO:0000256" key="11">
    <source>
        <dbReference type="ARBA" id="ARBA00047899"/>
    </source>
</evidence>
<dbReference type="InterPro" id="IPR001680">
    <property type="entry name" value="WD40_rpt"/>
</dbReference>
<gene>
    <name evidence="18" type="primary">roco6</name>
    <name evidence="18" type="ORF">DFA_08323</name>
</gene>
<dbReference type="SUPFAM" id="SSF50729">
    <property type="entry name" value="PH domain-like"/>
    <property type="match status" value="1"/>
</dbReference>
<dbReference type="GO" id="GO:0005524">
    <property type="term" value="F:ATP binding"/>
    <property type="evidence" value="ECO:0007669"/>
    <property type="project" value="UniProtKB-UniRule"/>
</dbReference>
<evidence type="ECO:0000256" key="8">
    <source>
        <dbReference type="ARBA" id="ARBA00022777"/>
    </source>
</evidence>
<dbReference type="InterPro" id="IPR032675">
    <property type="entry name" value="LRR_dom_sf"/>
</dbReference>
<dbReference type="InterPro" id="IPR001245">
    <property type="entry name" value="Ser-Thr/Tyr_kinase_cat_dom"/>
</dbReference>
<keyword evidence="9 13" id="KW-0067">ATP-binding</keyword>
<dbReference type="SUPFAM" id="SSF56112">
    <property type="entry name" value="Protein kinase-like (PK-like)"/>
    <property type="match status" value="1"/>
</dbReference>
<feature type="domain" description="PH" evidence="15">
    <location>
        <begin position="1730"/>
        <end position="1831"/>
    </location>
</feature>
<dbReference type="InterPro" id="IPR003591">
    <property type="entry name" value="Leu-rich_rpt_typical-subtyp"/>
</dbReference>
<dbReference type="CDD" id="cd13999">
    <property type="entry name" value="STKc_MAP3K-like"/>
    <property type="match status" value="1"/>
</dbReference>
<evidence type="ECO:0000256" key="14">
    <source>
        <dbReference type="SAM" id="MobiDB-lite"/>
    </source>
</evidence>
<evidence type="ECO:0000256" key="4">
    <source>
        <dbReference type="ARBA" id="ARBA00022614"/>
    </source>
</evidence>
<dbReference type="PROSITE" id="PS50003">
    <property type="entry name" value="PH_DOMAIN"/>
    <property type="match status" value="1"/>
</dbReference>
<dbReference type="SUPFAM" id="SSF50978">
    <property type="entry name" value="WD40 repeat-like"/>
    <property type="match status" value="1"/>
</dbReference>
<dbReference type="PANTHER" id="PTHR44329:SF288">
    <property type="entry name" value="MITOGEN-ACTIVATED PROTEIN KINASE KINASE KINASE 20"/>
    <property type="match status" value="1"/>
</dbReference>
<evidence type="ECO:0000256" key="3">
    <source>
        <dbReference type="ARBA" id="ARBA00022527"/>
    </source>
</evidence>
<dbReference type="InterPro" id="IPR057263">
    <property type="entry name" value="COR-B"/>
</dbReference>
<dbReference type="Pfam" id="PF25497">
    <property type="entry name" value="COR-B"/>
    <property type="match status" value="1"/>
</dbReference>
<evidence type="ECO:0000259" key="16">
    <source>
        <dbReference type="PROSITE" id="PS50011"/>
    </source>
</evidence>
<reference evidence="19" key="1">
    <citation type="journal article" date="2011" name="Genome Res.">
        <title>Phylogeny-wide analysis of social amoeba genomes highlights ancient origins for complex intercellular communication.</title>
        <authorList>
            <person name="Heidel A.J."/>
            <person name="Lawal H.M."/>
            <person name="Felder M."/>
            <person name="Schilde C."/>
            <person name="Helps N.R."/>
            <person name="Tunggal B."/>
            <person name="Rivero F."/>
            <person name="John U."/>
            <person name="Schleicher M."/>
            <person name="Eichinger L."/>
            <person name="Platzer M."/>
            <person name="Noegel A.A."/>
            <person name="Schaap P."/>
            <person name="Gloeckner G."/>
        </authorList>
    </citation>
    <scope>NUCLEOTIDE SEQUENCE [LARGE SCALE GENOMIC DNA]</scope>
    <source>
        <strain evidence="19">SH3</strain>
    </source>
</reference>
<comment type="similarity">
    <text evidence="1">Belongs to the protein kinase superfamily. TKL Ser/Thr protein kinase family. ROCO subfamily.</text>
</comment>
<dbReference type="Pfam" id="PF00169">
    <property type="entry name" value="PH"/>
    <property type="match status" value="1"/>
</dbReference>
<evidence type="ECO:0000256" key="2">
    <source>
        <dbReference type="ARBA" id="ARBA00012513"/>
    </source>
</evidence>
<feature type="domain" description="Roc" evidence="17">
    <location>
        <begin position="353"/>
        <end position="620"/>
    </location>
</feature>
<dbReference type="PROSITE" id="PS51450">
    <property type="entry name" value="LRR"/>
    <property type="match status" value="3"/>
</dbReference>
<evidence type="ECO:0000313" key="18">
    <source>
        <dbReference type="EMBL" id="EGG17328.1"/>
    </source>
</evidence>
<dbReference type="Gene3D" id="3.40.50.300">
    <property type="entry name" value="P-loop containing nucleotide triphosphate hydrolases"/>
    <property type="match status" value="1"/>
</dbReference>
<keyword evidence="19" id="KW-1185">Reference proteome</keyword>
<dbReference type="InterPro" id="IPR051681">
    <property type="entry name" value="Ser/Thr_Kinases-Pseudokinases"/>
</dbReference>
<feature type="compositionally biased region" description="Low complexity" evidence="14">
    <location>
        <begin position="834"/>
        <end position="846"/>
    </location>
</feature>
<dbReference type="GO" id="GO:0004674">
    <property type="term" value="F:protein serine/threonine kinase activity"/>
    <property type="evidence" value="ECO:0007669"/>
    <property type="project" value="UniProtKB-KW"/>
</dbReference>
<evidence type="ECO:0000256" key="9">
    <source>
        <dbReference type="ARBA" id="ARBA00022840"/>
    </source>
</evidence>
<dbReference type="InterPro" id="IPR001611">
    <property type="entry name" value="Leu-rich_rpt"/>
</dbReference>
<dbReference type="PROSITE" id="PS51424">
    <property type="entry name" value="ROC"/>
    <property type="match status" value="1"/>
</dbReference>
<dbReference type="SMART" id="SM00220">
    <property type="entry name" value="S_TKc"/>
    <property type="match status" value="1"/>
</dbReference>
<dbReference type="PROSITE" id="PS00108">
    <property type="entry name" value="PROTEIN_KINASE_ST"/>
    <property type="match status" value="1"/>
</dbReference>
<name>F4Q5R9_CACFS</name>
<feature type="compositionally biased region" description="Low complexity" evidence="14">
    <location>
        <begin position="1599"/>
        <end position="1626"/>
    </location>
</feature>
<evidence type="ECO:0000259" key="15">
    <source>
        <dbReference type="PROSITE" id="PS50003"/>
    </source>
</evidence>
<dbReference type="InterPro" id="IPR000719">
    <property type="entry name" value="Prot_kinase_dom"/>
</dbReference>
<keyword evidence="6" id="KW-0677">Repeat</keyword>
<dbReference type="Pfam" id="PF07714">
    <property type="entry name" value="PK_Tyr_Ser-Thr"/>
    <property type="match status" value="1"/>
</dbReference>
<dbReference type="InterPro" id="IPR036322">
    <property type="entry name" value="WD40_repeat_dom_sf"/>
</dbReference>
<keyword evidence="7 13" id="KW-0547">Nucleotide-binding</keyword>
<dbReference type="CDD" id="cd00821">
    <property type="entry name" value="PH"/>
    <property type="match status" value="1"/>
</dbReference>
<dbReference type="STRING" id="1054147.F4Q5R9"/>
<dbReference type="EMBL" id="GL883021">
    <property type="protein sequence ID" value="EGG17328.1"/>
    <property type="molecule type" value="Genomic_DNA"/>
</dbReference>
<feature type="domain" description="Protein kinase" evidence="16">
    <location>
        <begin position="1231"/>
        <end position="1510"/>
    </location>
</feature>
<dbReference type="GO" id="GO:0005829">
    <property type="term" value="C:cytosol"/>
    <property type="evidence" value="ECO:0007669"/>
    <property type="project" value="EnsemblProtists"/>
</dbReference>
<dbReference type="Proteomes" id="UP000007797">
    <property type="component" value="Unassembled WGS sequence"/>
</dbReference>
<keyword evidence="10" id="KW-0342">GTP-binding</keyword>
<dbReference type="InterPro" id="IPR001849">
    <property type="entry name" value="PH_domain"/>
</dbReference>
<comment type="catalytic activity">
    <reaction evidence="11">
        <text>L-threonyl-[protein] + ATP = O-phospho-L-threonyl-[protein] + ADP + H(+)</text>
        <dbReference type="Rhea" id="RHEA:46608"/>
        <dbReference type="Rhea" id="RHEA-COMP:11060"/>
        <dbReference type="Rhea" id="RHEA-COMP:11605"/>
        <dbReference type="ChEBI" id="CHEBI:15378"/>
        <dbReference type="ChEBI" id="CHEBI:30013"/>
        <dbReference type="ChEBI" id="CHEBI:30616"/>
        <dbReference type="ChEBI" id="CHEBI:61977"/>
        <dbReference type="ChEBI" id="CHEBI:456216"/>
        <dbReference type="EC" id="2.7.11.1"/>
    </reaction>
</comment>
<feature type="binding site" evidence="13">
    <location>
        <position position="1258"/>
    </location>
    <ligand>
        <name>ATP</name>
        <dbReference type="ChEBI" id="CHEBI:30616"/>
    </ligand>
</feature>
<feature type="compositionally biased region" description="Low complexity" evidence="14">
    <location>
        <begin position="1514"/>
        <end position="1543"/>
    </location>
</feature>
<dbReference type="GeneID" id="14869201"/>
<keyword evidence="4" id="KW-0433">Leucine-rich repeat</keyword>
<proteinExistence type="inferred from homology"/>
<dbReference type="InterPro" id="IPR032171">
    <property type="entry name" value="COR-A"/>
</dbReference>
<organism evidence="18 19">
    <name type="scientific">Cavenderia fasciculata</name>
    <name type="common">Slime mold</name>
    <name type="synonym">Dictyostelium fasciculatum</name>
    <dbReference type="NCBI Taxonomy" id="261658"/>
    <lineage>
        <taxon>Eukaryota</taxon>
        <taxon>Amoebozoa</taxon>
        <taxon>Evosea</taxon>
        <taxon>Eumycetozoa</taxon>
        <taxon>Dictyostelia</taxon>
        <taxon>Acytosteliales</taxon>
        <taxon>Cavenderiaceae</taxon>
        <taxon>Cavenderia</taxon>
    </lineage>
</organism>
<dbReference type="SMART" id="SM00233">
    <property type="entry name" value="PH"/>
    <property type="match status" value="1"/>
</dbReference>
<dbReference type="RefSeq" id="XP_004355812.1">
    <property type="nucleotide sequence ID" value="XM_004355759.1"/>
</dbReference>
<accession>F4Q5R9</accession>
<dbReference type="SMART" id="SM00369">
    <property type="entry name" value="LRR_TYP"/>
    <property type="match status" value="5"/>
</dbReference>
<evidence type="ECO:0000256" key="10">
    <source>
        <dbReference type="ARBA" id="ARBA00023134"/>
    </source>
</evidence>
<keyword evidence="8" id="KW-0418">Kinase</keyword>
<feature type="compositionally biased region" description="Polar residues" evidence="14">
    <location>
        <begin position="847"/>
        <end position="878"/>
    </location>
</feature>
<dbReference type="PROSITE" id="PS00107">
    <property type="entry name" value="PROTEIN_KINASE_ATP"/>
    <property type="match status" value="1"/>
</dbReference>
<feature type="region of interest" description="Disordered" evidence="14">
    <location>
        <begin position="834"/>
        <end position="902"/>
    </location>
</feature>
<evidence type="ECO:0000256" key="1">
    <source>
        <dbReference type="ARBA" id="ARBA00008171"/>
    </source>
</evidence>
<keyword evidence="5" id="KW-0808">Transferase</keyword>
<dbReference type="EC" id="2.7.11.1" evidence="2"/>
<evidence type="ECO:0000256" key="13">
    <source>
        <dbReference type="PROSITE-ProRule" id="PRU10141"/>
    </source>
</evidence>
<sequence>MIDNNKSIFLIKSKHKLDSIVEYTEDENSCTIIEKPKKHVEKIELSGRQLFRIEQELEGINLRAISSLKANGNLFGEVPLAVRDMMGLHTLSFGENRIIKVPPWMNGSSFPNLRRLDLGHNDIDVLPDHLSQLLQLESLVLSHNILYLVPPTSLPPHLITLDLGHNCLEYIELPVLDSLISLNVSNNRLRLIDNLPYHVSHIALEDNYLETIDTRMLARCGRDISISFQRAFRDVQMEIIFTCALARCPSLDLSGLGFKQVPPCLGTLSHLTLLDLSGNGLKSLPPELEQLVNLIRLDLSYNFLSTLPLYLINFKALVFLGLHGTIDYLVNPPRKIAEGGIGEIQRYFEDLFLGDPIYRVKLMIVGQENVGKTSLLKCMKWKKKIGNRSDHLGPNVSTDGIDIEDIKINLDIQSIITKEKDKDKEREKDNNNNNLSSILLNNNSEKELLSDINSNNSLVNSPMKSLGANNLLARNNSGIESLFSSNINSNGTITPQPLSILTSPLIIQNNNQNNNNLNNSGSNNSSTIYLSNSNINSNSINSSPLVGHIHSNRDSNGHHHPHHHHSISSSNSTTTTITHNQKITLSVWDCAGQELYYTTHQMFLTDTALYVVVWDLCKPEGICVLSCLNGIGFDRFQELLKKTIIDLPSVKQKIPDLYIKLEKLIIKKRSTILPPVQTWKNYSQMVLSNLDFHDEIHVKVATKTLVLLGCLAFFDEPLLDHYVFLDPQWLTNVFSSIITTKHKFIKDGILNRLDLLQIWKPPNFLEDEGLHRLLINLLERFELMFPLEPEINIEGISSPLLLSKKGFIEETKEKEKKKSSSQFLLSPIIKDNNNSSSQKLQSTSSLMNSQTNLHGPTSTTTPISRNRSNSLDQQNLQYYKTLKPSSTGNSTPTGKTSPPTSTIINNISTFNLQKFIIPSQLPDKRPQFDLLWLPRDQFRVEYNRWFHLTFIPIGLFSRLLIRLLVSREFIMKPNLYWRNGLVIEAAPAGTMAAYGHVPATALVELHPAMMMIKIAVRGDRRAGRTMAAKLLRLIVEITDILCSSWYHLESVQLVPCPHCIFKAKANTTLFTLNDCEASASRGEWFVCCGERKIALDSFVPDVAFVDFWGSTSKKFNYDNIKLEKEKRKIIIFPGDSEFRSYYGYLSNDHQNFDQILDEETREKEKSLNLQVIINCTIIEKDEEKEKKEEEEGKDQDLSTLSCLDIKFDIKNQNIMVSGTITRGVKEIQKEIVVPKLIGRGASGKIYRAELNGTTVAVKQLDVVGEDAPRIYSEFRREIHVMSDLKHRNVVNLLGFTLHPFTMVMEYIDGGDLYRFLHSPAGDVLNDNWNLRLQLALDIARGMNFLHSVTPPLLHRDLKSPNILLSFQKDKEQPQQQQHLRAKVADFGLSSRMFIQSLKHKLREFPVGNITWVAPEILREEEYTVKSDVYAYGLILHELLTRQHPYREYNYTMLSQLEQAVRGGLRPSVHPTYTNTVLGHDYCGLMRDCWDNDVSHRPTFAKIVRRLEKMMQRESMSTLSSSTSSNSALSRACSPQSNNLNVPNNNNNISQQLTILGSKSLSPLLLSISPTGTGSISLNTIMNNLSGIGPASQSYHHLKQSISTHQQTSNTSTTSTTTTTTNQEENQPVGGQLQLCIRTSSPDIKVKSLLWENRRVWGGTTDGSILIWNAENGKPIVFESKLHRGAINSLLMVDDENIWSSGEDGFIRVWNAWRLNCDDQVRFKSDMISKKSRSGGMLGRKSWKHRWFTLDRRAKTLSYHKKPNDKSPKCTLQLADSWIEDLATIPTSSNTTSNILRIALNIVIPEKRRMELGFKNLSEKEQWVNSLQRIINQNKPIFEINLNETNQNGNNIGGNNINSSTSSSSTTSLQQTIFVEDNYSTSSNSSNNSPTTTFMHRKKSKSNSNLSNLLPSSSSQLMVSSMLLVECGGNNQNQTNQNQNQNNHQNNNISSSSSDISHQRVWVGLNNSPVIQIYDIKSRTLLHTIDMSKEISEWKSTDRMIYHQGFVWVTCSNMIGHIDPKEYVVVTVHATEHTQPIHSIASIDRSVWVSCNDCSISVWDGQQGSVIKRLEVPSPITKLLHFNSHVWACSIGTIYIYDPLTYTIKKQVDCKQHVNSITELIKVFQQTVWSSCNTHNICIWS</sequence>
<dbReference type="InterPro" id="IPR020859">
    <property type="entry name" value="ROC"/>
</dbReference>
<dbReference type="SMART" id="SM00320">
    <property type="entry name" value="WD40"/>
    <property type="match status" value="4"/>
</dbReference>